<gene>
    <name evidence="1" type="ORF">VFH_I218560</name>
</gene>
<organism evidence="1 2">
    <name type="scientific">Vicia faba</name>
    <name type="common">Broad bean</name>
    <name type="synonym">Faba vulgaris</name>
    <dbReference type="NCBI Taxonomy" id="3906"/>
    <lineage>
        <taxon>Eukaryota</taxon>
        <taxon>Viridiplantae</taxon>
        <taxon>Streptophyta</taxon>
        <taxon>Embryophyta</taxon>
        <taxon>Tracheophyta</taxon>
        <taxon>Spermatophyta</taxon>
        <taxon>Magnoliopsida</taxon>
        <taxon>eudicotyledons</taxon>
        <taxon>Gunneridae</taxon>
        <taxon>Pentapetalae</taxon>
        <taxon>rosids</taxon>
        <taxon>fabids</taxon>
        <taxon>Fabales</taxon>
        <taxon>Fabaceae</taxon>
        <taxon>Papilionoideae</taxon>
        <taxon>50 kb inversion clade</taxon>
        <taxon>NPAAA clade</taxon>
        <taxon>Hologalegina</taxon>
        <taxon>IRL clade</taxon>
        <taxon>Fabeae</taxon>
        <taxon>Vicia</taxon>
    </lineage>
</organism>
<dbReference type="Proteomes" id="UP001157006">
    <property type="component" value="Chromosome 1L"/>
</dbReference>
<evidence type="ECO:0000313" key="2">
    <source>
        <dbReference type="Proteomes" id="UP001157006"/>
    </source>
</evidence>
<accession>A0AAV0YJD0</accession>
<protein>
    <submittedName>
        <fullName evidence="1">Uncharacterized protein</fullName>
    </submittedName>
</protein>
<sequence length="103" mass="11623">MTSSSLDVIDKKLWMKCAGHLPFDPSTRSYVYFFPQGYAHTVGKSLNSELINRLKQIAGQGVYLCQILSISFLADNEYAKIKLITVKDKTLILDQFGAFERGK</sequence>
<name>A0AAV0YJD0_VICFA</name>
<dbReference type="AlphaFoldDB" id="A0AAV0YJD0"/>
<proteinExistence type="predicted"/>
<reference evidence="1 2" key="1">
    <citation type="submission" date="2023-01" db="EMBL/GenBank/DDBJ databases">
        <authorList>
            <person name="Kreplak J."/>
        </authorList>
    </citation>
    <scope>NUCLEOTIDE SEQUENCE [LARGE SCALE GENOMIC DNA]</scope>
</reference>
<evidence type="ECO:0000313" key="1">
    <source>
        <dbReference type="EMBL" id="CAI8585679.1"/>
    </source>
</evidence>
<dbReference type="EMBL" id="OX451736">
    <property type="protein sequence ID" value="CAI8585679.1"/>
    <property type="molecule type" value="Genomic_DNA"/>
</dbReference>
<keyword evidence="2" id="KW-1185">Reference proteome</keyword>